<evidence type="ECO:0000256" key="2">
    <source>
        <dbReference type="SAM" id="SignalP"/>
    </source>
</evidence>
<sequence length="107" mass="11037">MLQLPRLLTAARVLAGLTQAELAHAAGVANSVLQALEQGRSDPKLSTVIAIFQALRARGVAVTWEPENETGTISLLNGSEAERAAPRIPVGRQGNGEGEGGGDIGKV</sequence>
<feature type="domain" description="HTH cro/C1-type" evidence="3">
    <location>
        <begin position="8"/>
        <end position="62"/>
    </location>
</feature>
<gene>
    <name evidence="4" type="ORF">JJQ90_20345</name>
</gene>
<feature type="chain" id="PRO_5045723256" evidence="2">
    <location>
        <begin position="26"/>
        <end position="107"/>
    </location>
</feature>
<dbReference type="InterPro" id="IPR001387">
    <property type="entry name" value="Cro/C1-type_HTH"/>
</dbReference>
<keyword evidence="2" id="KW-0732">Signal</keyword>
<dbReference type="CDD" id="cd00093">
    <property type="entry name" value="HTH_XRE"/>
    <property type="match status" value="1"/>
</dbReference>
<keyword evidence="5" id="KW-1185">Reference proteome</keyword>
<feature type="signal peptide" evidence="2">
    <location>
        <begin position="1"/>
        <end position="25"/>
    </location>
</feature>
<evidence type="ECO:0000256" key="1">
    <source>
        <dbReference type="SAM" id="MobiDB-lite"/>
    </source>
</evidence>
<proteinExistence type="predicted"/>
<evidence type="ECO:0000313" key="4">
    <source>
        <dbReference type="EMBL" id="MBU8546085.1"/>
    </source>
</evidence>
<dbReference type="Pfam" id="PF01381">
    <property type="entry name" value="HTH_3"/>
    <property type="match status" value="1"/>
</dbReference>
<accession>A0ABS6HFM0</accession>
<reference evidence="4 5" key="1">
    <citation type="submission" date="2021-01" db="EMBL/GenBank/DDBJ databases">
        <title>Roseomonas sp. nov, a bacterium isolated from an oil production mixture in Yumen Oilfield.</title>
        <authorList>
            <person name="Wu D."/>
        </authorList>
    </citation>
    <scope>NUCLEOTIDE SEQUENCE [LARGE SCALE GENOMIC DNA]</scope>
    <source>
        <strain evidence="4 5">ROY-5-3</strain>
    </source>
</reference>
<feature type="region of interest" description="Disordered" evidence="1">
    <location>
        <begin position="84"/>
        <end position="107"/>
    </location>
</feature>
<evidence type="ECO:0000259" key="3">
    <source>
        <dbReference type="PROSITE" id="PS50943"/>
    </source>
</evidence>
<organism evidence="4 5">
    <name type="scientific">Falsiroseomonas oleicola</name>
    <dbReference type="NCBI Taxonomy" id="2801474"/>
    <lineage>
        <taxon>Bacteria</taxon>
        <taxon>Pseudomonadati</taxon>
        <taxon>Pseudomonadota</taxon>
        <taxon>Alphaproteobacteria</taxon>
        <taxon>Acetobacterales</taxon>
        <taxon>Roseomonadaceae</taxon>
        <taxon>Falsiroseomonas</taxon>
    </lineage>
</organism>
<dbReference type="EMBL" id="JAERQM010000006">
    <property type="protein sequence ID" value="MBU8546085.1"/>
    <property type="molecule type" value="Genomic_DNA"/>
</dbReference>
<dbReference type="SMART" id="SM00530">
    <property type="entry name" value="HTH_XRE"/>
    <property type="match status" value="1"/>
</dbReference>
<feature type="compositionally biased region" description="Gly residues" evidence="1">
    <location>
        <begin position="93"/>
        <end position="107"/>
    </location>
</feature>
<comment type="caution">
    <text evidence="4">The sequence shown here is derived from an EMBL/GenBank/DDBJ whole genome shotgun (WGS) entry which is preliminary data.</text>
</comment>
<evidence type="ECO:0000313" key="5">
    <source>
        <dbReference type="Proteomes" id="UP000689967"/>
    </source>
</evidence>
<name>A0ABS6HFM0_9PROT</name>
<dbReference type="PROSITE" id="PS50943">
    <property type="entry name" value="HTH_CROC1"/>
    <property type="match status" value="1"/>
</dbReference>
<dbReference type="RefSeq" id="WP_216878090.1">
    <property type="nucleotide sequence ID" value="NZ_JAERQM010000006.1"/>
</dbReference>
<protein>
    <submittedName>
        <fullName evidence="4">Helix-turn-helix transcriptional regulator</fullName>
    </submittedName>
</protein>
<dbReference type="Proteomes" id="UP000689967">
    <property type="component" value="Unassembled WGS sequence"/>
</dbReference>